<organism evidence="1 2">
    <name type="scientific">Candidatus Blackburnbacteria bacterium RIFCSPHIGHO2_02_FULL_44_20</name>
    <dbReference type="NCBI Taxonomy" id="1797516"/>
    <lineage>
        <taxon>Bacteria</taxon>
        <taxon>Candidatus Blackburniibacteriota</taxon>
    </lineage>
</organism>
<name>A0A1G1V4I2_9BACT</name>
<comment type="caution">
    <text evidence="1">The sequence shown here is derived from an EMBL/GenBank/DDBJ whole genome shotgun (WGS) entry which is preliminary data.</text>
</comment>
<protein>
    <submittedName>
        <fullName evidence="1">Uncharacterized protein</fullName>
    </submittedName>
</protein>
<dbReference type="STRING" id="1797516.A3D26_04820"/>
<sequence>MSINFGGADLAAARTGGLGHRGAPGSSLSTARHIATERPPAPRDSVQVTLRVFSSKLTAHLELSAENLRMWLVNTTDPMPYRHVNVQIGRPGFIPAWLWPTKTRQVHMVSLAQELLVHLRLRRQLPELGEIRLAFGACPVVHIDNAGPLFAS</sequence>
<reference evidence="1 2" key="1">
    <citation type="journal article" date="2016" name="Nat. Commun.">
        <title>Thousands of microbial genomes shed light on interconnected biogeochemical processes in an aquifer system.</title>
        <authorList>
            <person name="Anantharaman K."/>
            <person name="Brown C.T."/>
            <person name="Hug L.A."/>
            <person name="Sharon I."/>
            <person name="Castelle C.J."/>
            <person name="Probst A.J."/>
            <person name="Thomas B.C."/>
            <person name="Singh A."/>
            <person name="Wilkins M.J."/>
            <person name="Karaoz U."/>
            <person name="Brodie E.L."/>
            <person name="Williams K.H."/>
            <person name="Hubbard S.S."/>
            <person name="Banfield J.F."/>
        </authorList>
    </citation>
    <scope>NUCLEOTIDE SEQUENCE [LARGE SCALE GENOMIC DNA]</scope>
</reference>
<dbReference type="AlphaFoldDB" id="A0A1G1V4I2"/>
<evidence type="ECO:0000313" key="2">
    <source>
        <dbReference type="Proteomes" id="UP000178319"/>
    </source>
</evidence>
<accession>A0A1G1V4I2</accession>
<dbReference type="EMBL" id="MHBZ01000038">
    <property type="protein sequence ID" value="OGY10277.1"/>
    <property type="molecule type" value="Genomic_DNA"/>
</dbReference>
<evidence type="ECO:0000313" key="1">
    <source>
        <dbReference type="EMBL" id="OGY10277.1"/>
    </source>
</evidence>
<proteinExistence type="predicted"/>
<gene>
    <name evidence="1" type="ORF">A3D26_04820</name>
</gene>
<dbReference type="Proteomes" id="UP000178319">
    <property type="component" value="Unassembled WGS sequence"/>
</dbReference>